<dbReference type="AlphaFoldDB" id="A0A848B7J0"/>
<comment type="caution">
    <text evidence="2">The sequence shown here is derived from an EMBL/GenBank/DDBJ whole genome shotgun (WGS) entry which is preliminary data.</text>
</comment>
<protein>
    <recommendedName>
        <fullName evidence="4">Carbohydrate binding protein</fullName>
    </recommendedName>
</protein>
<feature type="signal peptide" evidence="1">
    <location>
        <begin position="1"/>
        <end position="18"/>
    </location>
</feature>
<evidence type="ECO:0000313" key="2">
    <source>
        <dbReference type="EMBL" id="NMD88726.1"/>
    </source>
</evidence>
<dbReference type="Gene3D" id="2.60.120.260">
    <property type="entry name" value="Galactose-binding domain-like"/>
    <property type="match status" value="1"/>
</dbReference>
<organism evidence="2 3">
    <name type="scientific">Victivallis vadensis</name>
    <dbReference type="NCBI Taxonomy" id="172901"/>
    <lineage>
        <taxon>Bacteria</taxon>
        <taxon>Pseudomonadati</taxon>
        <taxon>Lentisphaerota</taxon>
        <taxon>Lentisphaeria</taxon>
        <taxon>Victivallales</taxon>
        <taxon>Victivallaceae</taxon>
        <taxon>Victivallis</taxon>
    </lineage>
</organism>
<accession>A0A848B7J0</accession>
<gene>
    <name evidence="2" type="ORF">HF882_19245</name>
</gene>
<name>A0A848B7J0_9BACT</name>
<evidence type="ECO:0008006" key="4">
    <source>
        <dbReference type="Google" id="ProtNLM"/>
    </source>
</evidence>
<dbReference type="Proteomes" id="UP000576225">
    <property type="component" value="Unassembled WGS sequence"/>
</dbReference>
<evidence type="ECO:0000313" key="3">
    <source>
        <dbReference type="Proteomes" id="UP000576225"/>
    </source>
</evidence>
<keyword evidence="1" id="KW-0732">Signal</keyword>
<reference evidence="2 3" key="1">
    <citation type="submission" date="2020-04" db="EMBL/GenBank/DDBJ databases">
        <authorList>
            <person name="Hitch T.C.A."/>
            <person name="Wylensek D."/>
            <person name="Clavel T."/>
        </authorList>
    </citation>
    <scope>NUCLEOTIDE SEQUENCE [LARGE SCALE GENOMIC DNA]</scope>
    <source>
        <strain evidence="2 3">COR2-253-APC-1A</strain>
    </source>
</reference>
<dbReference type="EMBL" id="JABAEW010000056">
    <property type="protein sequence ID" value="NMD88726.1"/>
    <property type="molecule type" value="Genomic_DNA"/>
</dbReference>
<sequence length="667" mass="73629">MKRYLSSLLACLAASALAALTPEEAGRFPLAGSAGKIVWKQSFDDPGLKLPPGYNITPEGALHYRRTDPGRYELFTLRFPKLDPRCRYTLRVKVRGRNLEMAGKEEPLQIMAVEFNRYGKWSAGIYRPSGEIGEQWRQVSREFNLPPEDGIDASAALYLHRGYTGELWFDDAELVADGEAHSLVLTAPDRLTFDGGKNMVRFRSEQPVGERQLYLCVTDTAGSREFLFSGKGYDFFGEIGELSPGKVTVAASLVDPRLHRKLHTQSYQLTRLAAPATPGCRIDEHGRAIVDGKPFLPVGVYIGTAGTRADESDWEKIAAAGFNCVLDYGSHKMCFGPSTGDQVRDVRHVLDRAGQLGLKVIFSQVYQYDGDREVIRKFGKHEGSPHDIAVATAREFSAHPALLAWYVSDEKTREDIPGAQALREVISAADPRHPVWSLTCHTRDLPFYGVSGDIIGVDPYPLLRKEDRSIRMVSEFMTAANRTGLPCWVVPQINNVGIYKTWGKPEAYRAGRFPTAPELRAMPLLAAIHGAKGFVFYSYFDAVIKSRRMAPDIAEREWAKIAPLAPMLRKLEPFLLSLEKAPEVEVAGCRPGEVEARAFADAVGNIRVIIAGTGEPVRAVVTIPGFDKLQSTYGQTRNLGGGRYEFTATEADGDILTGTPITSKTGE</sequence>
<proteinExistence type="predicted"/>
<dbReference type="InterPro" id="IPR017853">
    <property type="entry name" value="GH"/>
</dbReference>
<evidence type="ECO:0000256" key="1">
    <source>
        <dbReference type="SAM" id="SignalP"/>
    </source>
</evidence>
<feature type="chain" id="PRO_5032415923" description="Carbohydrate binding protein" evidence="1">
    <location>
        <begin position="19"/>
        <end position="667"/>
    </location>
</feature>
<dbReference type="SUPFAM" id="SSF51445">
    <property type="entry name" value="(Trans)glycosidases"/>
    <property type="match status" value="1"/>
</dbReference>
<dbReference type="RefSeq" id="WP_168963767.1">
    <property type="nucleotide sequence ID" value="NZ_DBFNGS010000129.1"/>
</dbReference>
<dbReference type="Gene3D" id="3.20.20.80">
    <property type="entry name" value="Glycosidases"/>
    <property type="match status" value="1"/>
</dbReference>